<organism evidence="3 4">
    <name type="scientific">Rhodopseudomonas pseudopalustris</name>
    <dbReference type="NCBI Taxonomy" id="1513892"/>
    <lineage>
        <taxon>Bacteria</taxon>
        <taxon>Pseudomonadati</taxon>
        <taxon>Pseudomonadota</taxon>
        <taxon>Alphaproteobacteria</taxon>
        <taxon>Hyphomicrobiales</taxon>
        <taxon>Nitrobacteraceae</taxon>
        <taxon>Rhodopseudomonas</taxon>
    </lineage>
</organism>
<evidence type="ECO:0000259" key="2">
    <source>
        <dbReference type="PROSITE" id="PS50208"/>
    </source>
</evidence>
<feature type="region of interest" description="Disordered" evidence="1">
    <location>
        <begin position="423"/>
        <end position="504"/>
    </location>
</feature>
<dbReference type="OrthoDB" id="9816009at2"/>
<dbReference type="RefSeq" id="WP_092681764.1">
    <property type="nucleotide sequence ID" value="NZ_FODT01000002.1"/>
</dbReference>
<dbReference type="EMBL" id="FODT01000002">
    <property type="protein sequence ID" value="SEO26553.1"/>
    <property type="molecule type" value="Genomic_DNA"/>
</dbReference>
<feature type="compositionally biased region" description="Basic and acidic residues" evidence="1">
    <location>
        <begin position="423"/>
        <end position="471"/>
    </location>
</feature>
<dbReference type="InterPro" id="IPR052039">
    <property type="entry name" value="Caspase-related_regulators"/>
</dbReference>
<sequence length="718" mass="77258">MFERLGPIGAKIGAAILAVVMSSGLAFADGKRVAMVVGNSTYQNVPQLPNPSRDANAVAQMFKGAGFDVTLVVNVGNLDFKRAIRKFEADADQADIAVIYYAGHGIEISGSNYLIPVDARLASDRDAEDEAIPLDRMVSSADGAQRLRVVILDACRDNPFTVRMRRERKVANRAVSSGLGKVEPTSTDTLIAYAAKAGSTAEDGQGDHSPFTSAILKNLTVPGLDIRLAFGRVRDEVMKSTGNKQEPFVYGSLGGGNVSLVAAPAVTQEAHANDVKADYDLVAKIGSRRAWEVFLSTYKTGFYADLARAQIASLTDQAPKSEPSSAAGNVKTAAVEPSTMAPGREANSKEALDWDRVKDSNDISALQKFIKRYPDSPLSITAQTRVDLLQRIARERDDRARAERDAAAKAAELAKQQAAQKKVEEAAVRKREDDERRAQKAEVDAKAKADEAERKAAEAKRKAEDADRQKTAAEAAALRAESERRTRLAEDERRKAAEATIQETVCKDQQAKFDDLNGKSSATSALDDMKTFAKSITCSRLQPMVATAIDRLKLEADKRAAAMPNSPQLVRSAQSELTRIGCLTEKPSGELGAATKSALSRYLSIKGRSSDDASVTEDLVSDLGKQSGRVCPIECKSGQIAKGESCIASEKSEEPKAATRRPRDDDADEPATRRKPARREAQQERRPSRPEPRARQQASSRPSGGGHGGGAAMIGVGF</sequence>
<dbReference type="GO" id="GO:0006508">
    <property type="term" value="P:proteolysis"/>
    <property type="evidence" value="ECO:0007669"/>
    <property type="project" value="InterPro"/>
</dbReference>
<dbReference type="Proteomes" id="UP000199615">
    <property type="component" value="Unassembled WGS sequence"/>
</dbReference>
<dbReference type="PANTHER" id="PTHR22576">
    <property type="entry name" value="MUCOSA ASSOCIATED LYMPHOID TISSUE LYMPHOMA TRANSLOCATION PROTEIN 1/PARACASPASE"/>
    <property type="match status" value="1"/>
</dbReference>
<accession>A0A1H8NAU9</accession>
<proteinExistence type="predicted"/>
<feature type="region of interest" description="Disordered" evidence="1">
    <location>
        <begin position="642"/>
        <end position="718"/>
    </location>
</feature>
<protein>
    <submittedName>
        <fullName evidence="3">Caspase domain-containing protein</fullName>
    </submittedName>
</protein>
<feature type="region of interest" description="Disordered" evidence="1">
    <location>
        <begin position="316"/>
        <end position="349"/>
    </location>
</feature>
<dbReference type="PROSITE" id="PS50208">
    <property type="entry name" value="CASPASE_P20"/>
    <property type="match status" value="1"/>
</dbReference>
<dbReference type="SUPFAM" id="SSF52129">
    <property type="entry name" value="Caspase-like"/>
    <property type="match status" value="1"/>
</dbReference>
<dbReference type="Gene3D" id="3.40.50.1460">
    <property type="match status" value="1"/>
</dbReference>
<name>A0A1H8NAU9_9BRAD</name>
<gene>
    <name evidence="3" type="ORF">SAMN05444123_1026</name>
</gene>
<dbReference type="PANTHER" id="PTHR22576:SF37">
    <property type="entry name" value="MUCOSA-ASSOCIATED LYMPHOID TISSUE LYMPHOMA TRANSLOCATION PROTEIN 1"/>
    <property type="match status" value="1"/>
</dbReference>
<evidence type="ECO:0000313" key="3">
    <source>
        <dbReference type="EMBL" id="SEO26553.1"/>
    </source>
</evidence>
<feature type="compositionally biased region" description="Polar residues" evidence="1">
    <location>
        <begin position="316"/>
        <end position="327"/>
    </location>
</feature>
<feature type="compositionally biased region" description="Basic and acidic residues" evidence="1">
    <location>
        <begin position="480"/>
        <end position="497"/>
    </location>
</feature>
<feature type="compositionally biased region" description="Gly residues" evidence="1">
    <location>
        <begin position="703"/>
        <end position="718"/>
    </location>
</feature>
<evidence type="ECO:0000313" key="4">
    <source>
        <dbReference type="Proteomes" id="UP000199615"/>
    </source>
</evidence>
<dbReference type="InterPro" id="IPR011600">
    <property type="entry name" value="Pept_C14_caspase"/>
</dbReference>
<feature type="domain" description="Caspase family p20" evidence="2">
    <location>
        <begin position="30"/>
        <end position="159"/>
    </location>
</feature>
<feature type="compositionally biased region" description="Basic and acidic residues" evidence="1">
    <location>
        <begin position="650"/>
        <end position="664"/>
    </location>
</feature>
<reference evidence="4" key="1">
    <citation type="submission" date="2016-10" db="EMBL/GenBank/DDBJ databases">
        <authorList>
            <person name="Varghese N."/>
            <person name="Submissions S."/>
        </authorList>
    </citation>
    <scope>NUCLEOTIDE SEQUENCE [LARGE SCALE GENOMIC DNA]</scope>
    <source>
        <strain evidence="4">DSM 123</strain>
    </source>
</reference>
<dbReference type="InterPro" id="IPR001309">
    <property type="entry name" value="Pept_C14_p20"/>
</dbReference>
<dbReference type="Pfam" id="PF00656">
    <property type="entry name" value="Peptidase_C14"/>
    <property type="match status" value="1"/>
</dbReference>
<feature type="compositionally biased region" description="Basic and acidic residues" evidence="1">
    <location>
        <begin position="678"/>
        <end position="694"/>
    </location>
</feature>
<dbReference type="AlphaFoldDB" id="A0A1H8NAU9"/>
<evidence type="ECO:0000256" key="1">
    <source>
        <dbReference type="SAM" id="MobiDB-lite"/>
    </source>
</evidence>
<dbReference type="InterPro" id="IPR029030">
    <property type="entry name" value="Caspase-like_dom_sf"/>
</dbReference>
<keyword evidence="4" id="KW-1185">Reference proteome</keyword>
<dbReference type="GO" id="GO:0004197">
    <property type="term" value="F:cysteine-type endopeptidase activity"/>
    <property type="evidence" value="ECO:0007669"/>
    <property type="project" value="InterPro"/>
</dbReference>